<keyword evidence="7" id="KW-1185">Reference proteome</keyword>
<dbReference type="PROSITE" id="PS51000">
    <property type="entry name" value="HTH_DEOR_2"/>
    <property type="match status" value="1"/>
</dbReference>
<dbReference type="AlphaFoldDB" id="A0A1M7KPJ1"/>
<protein>
    <submittedName>
        <fullName evidence="6">Transcriptional regulator, DeoR family</fullName>
    </submittedName>
</protein>
<sequence>MDKLQSGVRDGEGVDSTLETEKRQQQLLRELQARPHMRISELAEQFNVSDETIRQDLEGMSQAGLVPRQDEGRVPVTGVFRLYSDLDARSASRKEERERIGRRAAGLVQPGSILMMDGGTTTLQMARQLAIAGTPCTVLTNSLPVAMTLGQSSSIDVVLCPGDYLAAEAAVSGAEALAFLDRHTVDACFIGASGIDSNGVSEAIRTLAIIKSAMIASARSRYVLAGREKLGHRDHVHVAELGDFNGLVCDEDPDPEFGEIFNAAGLSVYAGSAPVQRGPGG</sequence>
<dbReference type="Gene3D" id="1.10.10.10">
    <property type="entry name" value="Winged helix-like DNA-binding domain superfamily/Winged helix DNA-binding domain"/>
    <property type="match status" value="1"/>
</dbReference>
<dbReference type="Pfam" id="PF08220">
    <property type="entry name" value="HTH_DeoR"/>
    <property type="match status" value="1"/>
</dbReference>
<dbReference type="SMART" id="SM00420">
    <property type="entry name" value="HTH_DEOR"/>
    <property type="match status" value="1"/>
</dbReference>
<dbReference type="InterPro" id="IPR037171">
    <property type="entry name" value="NagB/RpiA_transferase-like"/>
</dbReference>
<dbReference type="InterPro" id="IPR050313">
    <property type="entry name" value="Carb_Metab_HTH_regulators"/>
</dbReference>
<evidence type="ECO:0000259" key="5">
    <source>
        <dbReference type="PROSITE" id="PS51000"/>
    </source>
</evidence>
<evidence type="ECO:0000256" key="2">
    <source>
        <dbReference type="ARBA" id="ARBA00023125"/>
    </source>
</evidence>
<feature type="domain" description="HTH deoR-type" evidence="5">
    <location>
        <begin position="20"/>
        <end position="75"/>
    </location>
</feature>
<dbReference type="PANTHER" id="PTHR30363:SF44">
    <property type="entry name" value="AGA OPERON TRANSCRIPTIONAL REPRESSOR-RELATED"/>
    <property type="match status" value="1"/>
</dbReference>
<evidence type="ECO:0000256" key="3">
    <source>
        <dbReference type="ARBA" id="ARBA00023163"/>
    </source>
</evidence>
<dbReference type="Proteomes" id="UP000186002">
    <property type="component" value="Unassembled WGS sequence"/>
</dbReference>
<accession>A0A1M7KPJ1</accession>
<evidence type="ECO:0000256" key="4">
    <source>
        <dbReference type="SAM" id="MobiDB-lite"/>
    </source>
</evidence>
<dbReference type="OrthoDB" id="9797223at2"/>
<feature type="region of interest" description="Disordered" evidence="4">
    <location>
        <begin position="1"/>
        <end position="22"/>
    </location>
</feature>
<name>A0A1M7KPJ1_9HYPH</name>
<dbReference type="SUPFAM" id="SSF46785">
    <property type="entry name" value="Winged helix' DNA-binding domain"/>
    <property type="match status" value="1"/>
</dbReference>
<dbReference type="SUPFAM" id="SSF100950">
    <property type="entry name" value="NagB/RpiA/CoA transferase-like"/>
    <property type="match status" value="1"/>
</dbReference>
<dbReference type="InterPro" id="IPR036388">
    <property type="entry name" value="WH-like_DNA-bd_sf"/>
</dbReference>
<dbReference type="PROSITE" id="PS00894">
    <property type="entry name" value="HTH_DEOR_1"/>
    <property type="match status" value="1"/>
</dbReference>
<dbReference type="GO" id="GO:0003700">
    <property type="term" value="F:DNA-binding transcription factor activity"/>
    <property type="evidence" value="ECO:0007669"/>
    <property type="project" value="InterPro"/>
</dbReference>
<evidence type="ECO:0000256" key="1">
    <source>
        <dbReference type="ARBA" id="ARBA00023015"/>
    </source>
</evidence>
<dbReference type="EMBL" id="FRBW01000003">
    <property type="protein sequence ID" value="SHM67413.1"/>
    <property type="molecule type" value="Genomic_DNA"/>
</dbReference>
<evidence type="ECO:0000313" key="6">
    <source>
        <dbReference type="EMBL" id="SHM67413.1"/>
    </source>
</evidence>
<dbReference type="Pfam" id="PF00455">
    <property type="entry name" value="DeoRC"/>
    <property type="match status" value="1"/>
</dbReference>
<keyword evidence="2" id="KW-0238">DNA-binding</keyword>
<dbReference type="PANTHER" id="PTHR30363">
    <property type="entry name" value="HTH-TYPE TRANSCRIPTIONAL REGULATOR SRLR-RELATED"/>
    <property type="match status" value="1"/>
</dbReference>
<dbReference type="InterPro" id="IPR001034">
    <property type="entry name" value="DeoR_HTH"/>
</dbReference>
<gene>
    <name evidence="6" type="ORF">SAMN05444272_2933</name>
</gene>
<organism evidence="6 7">
    <name type="scientific">Roseibium suaedae</name>
    <dbReference type="NCBI Taxonomy" id="735517"/>
    <lineage>
        <taxon>Bacteria</taxon>
        <taxon>Pseudomonadati</taxon>
        <taxon>Pseudomonadota</taxon>
        <taxon>Alphaproteobacteria</taxon>
        <taxon>Hyphomicrobiales</taxon>
        <taxon>Stappiaceae</taxon>
        <taxon>Roseibium</taxon>
    </lineage>
</organism>
<evidence type="ECO:0000313" key="7">
    <source>
        <dbReference type="Proteomes" id="UP000186002"/>
    </source>
</evidence>
<dbReference type="InterPro" id="IPR018356">
    <property type="entry name" value="Tscrpt_reg_HTH_DeoR_CS"/>
</dbReference>
<dbReference type="GO" id="GO:0003677">
    <property type="term" value="F:DNA binding"/>
    <property type="evidence" value="ECO:0007669"/>
    <property type="project" value="UniProtKB-KW"/>
</dbReference>
<dbReference type="InterPro" id="IPR014036">
    <property type="entry name" value="DeoR-like_C"/>
</dbReference>
<proteinExistence type="predicted"/>
<dbReference type="STRING" id="735517.SAMN05444272_2933"/>
<dbReference type="SMART" id="SM01134">
    <property type="entry name" value="DeoRC"/>
    <property type="match status" value="1"/>
</dbReference>
<keyword evidence="3" id="KW-0804">Transcription</keyword>
<dbReference type="RefSeq" id="WP_073014067.1">
    <property type="nucleotide sequence ID" value="NZ_FRBW01000003.1"/>
</dbReference>
<dbReference type="Gene3D" id="3.40.50.1360">
    <property type="match status" value="1"/>
</dbReference>
<reference evidence="6 7" key="1">
    <citation type="submission" date="2016-11" db="EMBL/GenBank/DDBJ databases">
        <authorList>
            <person name="Jaros S."/>
            <person name="Januszkiewicz K."/>
            <person name="Wedrychowicz H."/>
        </authorList>
    </citation>
    <scope>NUCLEOTIDE SEQUENCE [LARGE SCALE GENOMIC DNA]</scope>
    <source>
        <strain evidence="6 7">DSM 22153</strain>
    </source>
</reference>
<dbReference type="InterPro" id="IPR036390">
    <property type="entry name" value="WH_DNA-bd_sf"/>
</dbReference>
<keyword evidence="1" id="KW-0805">Transcription regulation</keyword>